<dbReference type="Pfam" id="PF04888">
    <property type="entry name" value="SseC"/>
    <property type="match status" value="1"/>
</dbReference>
<feature type="compositionally biased region" description="Basic and acidic residues" evidence="5">
    <location>
        <begin position="96"/>
        <end position="112"/>
    </location>
</feature>
<keyword evidence="6" id="KW-0812">Transmembrane</keyword>
<evidence type="ECO:0000259" key="7">
    <source>
        <dbReference type="Pfam" id="PF04888"/>
    </source>
</evidence>
<feature type="transmembrane region" description="Helical" evidence="6">
    <location>
        <begin position="272"/>
        <end position="292"/>
    </location>
</feature>
<feature type="domain" description="Translocator protein BipB-like C-terminal" evidence="7">
    <location>
        <begin position="134"/>
        <end position="452"/>
    </location>
</feature>
<evidence type="ECO:0000256" key="2">
    <source>
        <dbReference type="ARBA" id="ARBA00022870"/>
    </source>
</evidence>
<name>A0A5E4SMK5_9BURK</name>
<dbReference type="InterPro" id="IPR006972">
    <property type="entry name" value="BipB-like_C"/>
</dbReference>
<protein>
    <submittedName>
        <fullName evidence="8">Cell invasion protein SipB</fullName>
    </submittedName>
</protein>
<keyword evidence="3" id="KW-0843">Virulence</keyword>
<evidence type="ECO:0000256" key="3">
    <source>
        <dbReference type="ARBA" id="ARBA00023026"/>
    </source>
</evidence>
<feature type="region of interest" description="Disordered" evidence="5">
    <location>
        <begin position="55"/>
        <end position="112"/>
    </location>
</feature>
<proteinExistence type="inferred from homology"/>
<evidence type="ECO:0000256" key="1">
    <source>
        <dbReference type="ARBA" id="ARBA00004551"/>
    </source>
</evidence>
<accession>A0A5E4SMK5</accession>
<feature type="compositionally biased region" description="Low complexity" evidence="5">
    <location>
        <begin position="55"/>
        <end position="64"/>
    </location>
</feature>
<keyword evidence="6" id="KW-1133">Transmembrane helix</keyword>
<sequence>MAELRVGRLGSAVVQGNLNAGQSREVGGKGGISQTRKLPLGDVVAELQARRNASPAGLAGLALPNERPELTPPTSEALARAVSEEDEGPGAPRGPGKSDEGASLGEKEDGFDPKTLRGAIRLRFLIDQLQEKVDENTESQLVSTLERFKEQNKAQRAFHAKKSAEIQEKEAAARKAQEVMGCLGKIVGGIIAGIAIGSALITGGSSLVLAGVGLGLMAADAVAEKLTGESLTGRLLSPLIEKVFTPMAQLIGNAIADVLKKLDVDADVADTIGAVAGAVAAAVAVIAAAVAAKALPIGKAMQAVTRPLMRSISKMMPKLISGVTSKLGSAFASGMSKVSNAVSRTVTKLSGKVGITNAQVVGLQGTRVAIVAEALDASAKAGVTGWVGVTNNQVAQANAEITEMLADKEVLQTYVQTAVDSWRQSATWLEGLGHRATNAVEDEQEVQRHILARTRTMVKA</sequence>
<comment type="subcellular location">
    <subcellularLocation>
        <location evidence="1">Host membrane</location>
    </subcellularLocation>
</comment>
<evidence type="ECO:0000256" key="5">
    <source>
        <dbReference type="SAM" id="MobiDB-lite"/>
    </source>
</evidence>
<organism evidence="8 9">
    <name type="scientific">Pandoraea fibrosis</name>
    <dbReference type="NCBI Taxonomy" id="1891094"/>
    <lineage>
        <taxon>Bacteria</taxon>
        <taxon>Pseudomonadati</taxon>
        <taxon>Pseudomonadota</taxon>
        <taxon>Betaproteobacteria</taxon>
        <taxon>Burkholderiales</taxon>
        <taxon>Burkholderiaceae</taxon>
        <taxon>Pandoraea</taxon>
    </lineage>
</organism>
<evidence type="ECO:0000313" key="9">
    <source>
        <dbReference type="Proteomes" id="UP000382577"/>
    </source>
</evidence>
<keyword evidence="6" id="KW-0472">Membrane</keyword>
<reference evidence="8 9" key="1">
    <citation type="submission" date="2019-08" db="EMBL/GenBank/DDBJ databases">
        <authorList>
            <person name="Peeters C."/>
        </authorList>
    </citation>
    <scope>NUCLEOTIDE SEQUENCE [LARGE SCALE GENOMIC DNA]</scope>
    <source>
        <strain evidence="8 9">LMG 31113</strain>
    </source>
</reference>
<dbReference type="Proteomes" id="UP000382577">
    <property type="component" value="Unassembled WGS sequence"/>
</dbReference>
<feature type="transmembrane region" description="Helical" evidence="6">
    <location>
        <begin position="186"/>
        <end position="219"/>
    </location>
</feature>
<dbReference type="GO" id="GO:0033644">
    <property type="term" value="C:host cell membrane"/>
    <property type="evidence" value="ECO:0007669"/>
    <property type="project" value="UniProtKB-SubCell"/>
</dbReference>
<comment type="similarity">
    <text evidence="4">Belongs to the SctE/SipB/YopB family.</text>
</comment>
<evidence type="ECO:0000256" key="4">
    <source>
        <dbReference type="ARBA" id="ARBA00035640"/>
    </source>
</evidence>
<keyword evidence="2" id="KW-1043">Host membrane</keyword>
<gene>
    <name evidence="8" type="primary">sipB</name>
    <name evidence="8" type="ORF">PFI31113_00903</name>
</gene>
<dbReference type="RefSeq" id="WP_191623294.1">
    <property type="nucleotide sequence ID" value="NZ_CABPRW010000002.1"/>
</dbReference>
<evidence type="ECO:0000256" key="6">
    <source>
        <dbReference type="SAM" id="Phobius"/>
    </source>
</evidence>
<evidence type="ECO:0000313" key="8">
    <source>
        <dbReference type="EMBL" id="VVD76987.1"/>
    </source>
</evidence>
<dbReference type="AlphaFoldDB" id="A0A5E4SMK5"/>
<dbReference type="EMBL" id="CABPRW010000002">
    <property type="protein sequence ID" value="VVD76987.1"/>
    <property type="molecule type" value="Genomic_DNA"/>
</dbReference>